<gene>
    <name evidence="4" type="ORF">SM124_16780</name>
</gene>
<sequence length="77" mass="8802">MLSKEKMARINTLAKKAKETGLTQEEAKEQSKLRSEYLQTFRSNMLNTLQGVTIVDPTGEDVTPEKLKQLKNKKNLH</sequence>
<dbReference type="InterPro" id="IPR009242">
    <property type="entry name" value="DUF896"/>
</dbReference>
<dbReference type="HAMAP" id="MF_01103">
    <property type="entry name" value="UPF0291"/>
    <property type="match status" value="1"/>
</dbReference>
<accession>A0ABU5J1T4</accession>
<dbReference type="RefSeq" id="WP_322447666.1">
    <property type="nucleotide sequence ID" value="NZ_JAXOFX010000012.1"/>
</dbReference>
<comment type="caution">
    <text evidence="4">The sequence shown here is derived from an EMBL/GenBank/DDBJ whole genome shotgun (WGS) entry which is preliminary data.</text>
</comment>
<feature type="region of interest" description="Disordered" evidence="3">
    <location>
        <begin position="1"/>
        <end position="30"/>
    </location>
</feature>
<proteinExistence type="inferred from homology"/>
<keyword evidence="1 2" id="KW-0963">Cytoplasm</keyword>
<name>A0ABU5J1T4_9BACI</name>
<dbReference type="Proteomes" id="UP001290455">
    <property type="component" value="Unassembled WGS sequence"/>
</dbReference>
<comment type="similarity">
    <text evidence="2">Belongs to the UPF0291 family.</text>
</comment>
<organism evidence="4 5">
    <name type="scientific">Robertmurraya mangrovi</name>
    <dbReference type="NCBI Taxonomy" id="3098077"/>
    <lineage>
        <taxon>Bacteria</taxon>
        <taxon>Bacillati</taxon>
        <taxon>Bacillota</taxon>
        <taxon>Bacilli</taxon>
        <taxon>Bacillales</taxon>
        <taxon>Bacillaceae</taxon>
        <taxon>Robertmurraya</taxon>
    </lineage>
</organism>
<dbReference type="SUPFAM" id="SSF158221">
    <property type="entry name" value="YnzC-like"/>
    <property type="match status" value="1"/>
</dbReference>
<dbReference type="Pfam" id="PF05979">
    <property type="entry name" value="DUF896"/>
    <property type="match status" value="1"/>
</dbReference>
<protein>
    <recommendedName>
        <fullName evidence="2">UPF0291 protein SM124_16780</fullName>
    </recommendedName>
</protein>
<evidence type="ECO:0000313" key="5">
    <source>
        <dbReference type="Proteomes" id="UP001290455"/>
    </source>
</evidence>
<dbReference type="PANTHER" id="PTHR37300:SF1">
    <property type="entry name" value="UPF0291 PROTEIN YNZC"/>
    <property type="match status" value="1"/>
</dbReference>
<dbReference type="Gene3D" id="1.10.287.540">
    <property type="entry name" value="Helix hairpin bin"/>
    <property type="match status" value="1"/>
</dbReference>
<evidence type="ECO:0000256" key="1">
    <source>
        <dbReference type="ARBA" id="ARBA00022490"/>
    </source>
</evidence>
<dbReference type="EMBL" id="JAXOFX010000012">
    <property type="protein sequence ID" value="MDZ5473375.1"/>
    <property type="molecule type" value="Genomic_DNA"/>
</dbReference>
<evidence type="ECO:0000256" key="3">
    <source>
        <dbReference type="SAM" id="MobiDB-lite"/>
    </source>
</evidence>
<reference evidence="4 5" key="1">
    <citation type="submission" date="2023-11" db="EMBL/GenBank/DDBJ databases">
        <title>Bacillus jintuensis, isolated from a mudflat on the Beibu Gulf coast.</title>
        <authorList>
            <person name="Li M."/>
        </authorList>
    </citation>
    <scope>NUCLEOTIDE SEQUENCE [LARGE SCALE GENOMIC DNA]</scope>
    <source>
        <strain evidence="4 5">31A1R</strain>
    </source>
</reference>
<keyword evidence="5" id="KW-1185">Reference proteome</keyword>
<evidence type="ECO:0000313" key="4">
    <source>
        <dbReference type="EMBL" id="MDZ5473375.1"/>
    </source>
</evidence>
<comment type="subcellular location">
    <subcellularLocation>
        <location evidence="2">Cytoplasm</location>
    </subcellularLocation>
</comment>
<evidence type="ECO:0000256" key="2">
    <source>
        <dbReference type="HAMAP-Rule" id="MF_01103"/>
    </source>
</evidence>
<dbReference type="PANTHER" id="PTHR37300">
    <property type="entry name" value="UPF0291 PROTEIN CBO2609/CLC_2481"/>
    <property type="match status" value="1"/>
</dbReference>